<keyword evidence="2" id="KW-1185">Reference proteome</keyword>
<dbReference type="AlphaFoldDB" id="A0A9P8PSE5"/>
<gene>
    <name evidence="1" type="ORF">OGATHE_000942</name>
</gene>
<comment type="caution">
    <text evidence="1">The sequence shown here is derived from an EMBL/GenBank/DDBJ whole genome shotgun (WGS) entry which is preliminary data.</text>
</comment>
<proteinExistence type="predicted"/>
<dbReference type="Proteomes" id="UP000788993">
    <property type="component" value="Unassembled WGS sequence"/>
</dbReference>
<accession>A0A9P8PSE5</accession>
<evidence type="ECO:0000313" key="1">
    <source>
        <dbReference type="EMBL" id="KAH3677468.1"/>
    </source>
</evidence>
<dbReference type="EMBL" id="JAEUBD010000108">
    <property type="protein sequence ID" value="KAH3677468.1"/>
    <property type="molecule type" value="Genomic_DNA"/>
</dbReference>
<protein>
    <submittedName>
        <fullName evidence="1">Uncharacterized protein</fullName>
    </submittedName>
</protein>
<evidence type="ECO:0000313" key="2">
    <source>
        <dbReference type="Proteomes" id="UP000788993"/>
    </source>
</evidence>
<reference evidence="1" key="1">
    <citation type="journal article" date="2021" name="Open Biol.">
        <title>Shared evolutionary footprints suggest mitochondrial oxidative damage underlies multiple complex I losses in fungi.</title>
        <authorList>
            <person name="Schikora-Tamarit M.A."/>
            <person name="Marcet-Houben M."/>
            <person name="Nosek J."/>
            <person name="Gabaldon T."/>
        </authorList>
    </citation>
    <scope>NUCLEOTIDE SEQUENCE</scope>
    <source>
        <strain evidence="1">NCAIM Y.01608</strain>
    </source>
</reference>
<organism evidence="1 2">
    <name type="scientific">Ogataea polymorpha</name>
    <dbReference type="NCBI Taxonomy" id="460523"/>
    <lineage>
        <taxon>Eukaryota</taxon>
        <taxon>Fungi</taxon>
        <taxon>Dikarya</taxon>
        <taxon>Ascomycota</taxon>
        <taxon>Saccharomycotina</taxon>
        <taxon>Pichiomycetes</taxon>
        <taxon>Pichiales</taxon>
        <taxon>Pichiaceae</taxon>
        <taxon>Ogataea</taxon>
    </lineage>
</organism>
<reference evidence="1" key="2">
    <citation type="submission" date="2021-01" db="EMBL/GenBank/DDBJ databases">
        <authorList>
            <person name="Schikora-Tamarit M.A."/>
        </authorList>
    </citation>
    <scope>NUCLEOTIDE SEQUENCE</scope>
    <source>
        <strain evidence="1">NCAIM Y.01608</strain>
    </source>
</reference>
<name>A0A9P8PSE5_9ASCO</name>
<sequence length="101" mass="11212">MSNKVSLFAAKCRNKRSLELAELKGDFPKTMFSKQIPNDHMSTLSALYVSISLWSNSSGAMYLSEPTSKSVQYFSSVAKPKSVSLMDQSSQIKMFSGLMSR</sequence>